<feature type="compositionally biased region" description="Low complexity" evidence="1">
    <location>
        <begin position="736"/>
        <end position="756"/>
    </location>
</feature>
<feature type="region of interest" description="Disordered" evidence="1">
    <location>
        <begin position="786"/>
        <end position="825"/>
    </location>
</feature>
<feature type="compositionally biased region" description="Polar residues" evidence="1">
    <location>
        <begin position="380"/>
        <end position="399"/>
    </location>
</feature>
<feature type="compositionally biased region" description="Low complexity" evidence="1">
    <location>
        <begin position="855"/>
        <end position="881"/>
    </location>
</feature>
<protein>
    <submittedName>
        <fullName evidence="2">Uncharacterized protein</fullName>
    </submittedName>
</protein>
<feature type="region of interest" description="Disordered" evidence="1">
    <location>
        <begin position="1143"/>
        <end position="1168"/>
    </location>
</feature>
<dbReference type="InParanoid" id="A0A401GW27"/>
<dbReference type="Proteomes" id="UP000287166">
    <property type="component" value="Unassembled WGS sequence"/>
</dbReference>
<feature type="region of interest" description="Disordered" evidence="1">
    <location>
        <begin position="172"/>
        <end position="223"/>
    </location>
</feature>
<feature type="compositionally biased region" description="Low complexity" evidence="1">
    <location>
        <begin position="714"/>
        <end position="725"/>
    </location>
</feature>
<feature type="compositionally biased region" description="Polar residues" evidence="1">
    <location>
        <begin position="9"/>
        <end position="19"/>
    </location>
</feature>
<feature type="compositionally biased region" description="Pro residues" evidence="1">
    <location>
        <begin position="474"/>
        <end position="489"/>
    </location>
</feature>
<comment type="caution">
    <text evidence="2">The sequence shown here is derived from an EMBL/GenBank/DDBJ whole genome shotgun (WGS) entry which is preliminary data.</text>
</comment>
<dbReference type="GeneID" id="38783286"/>
<feature type="region of interest" description="Disordered" evidence="1">
    <location>
        <begin position="636"/>
        <end position="756"/>
    </location>
</feature>
<feature type="compositionally biased region" description="Basic and acidic residues" evidence="1">
    <location>
        <begin position="213"/>
        <end position="223"/>
    </location>
</feature>
<feature type="region of interest" description="Disordered" evidence="1">
    <location>
        <begin position="545"/>
        <end position="585"/>
    </location>
</feature>
<name>A0A401GW27_9APHY</name>
<feature type="compositionally biased region" description="Polar residues" evidence="1">
    <location>
        <begin position="570"/>
        <end position="585"/>
    </location>
</feature>
<accession>A0A401GW27</accession>
<feature type="compositionally biased region" description="Polar residues" evidence="1">
    <location>
        <begin position="421"/>
        <end position="445"/>
    </location>
</feature>
<feature type="region of interest" description="Disordered" evidence="1">
    <location>
        <begin position="91"/>
        <end position="148"/>
    </location>
</feature>
<sequence>MDDLYINAWSDTQDSSTSKPKLPLDRSTSSWVSPKLPLPTVHDEEADLAAPSWSTGAGTQWNEPSEVSGFSWSQADSDLAWGASTYEGIDIKSPLPVDAPSQPVDDEAETVVGSAPQSLHLHAPEEISSPPSSALHAESSSSVLSPSLPIASLPDSSDAFGSFESAFISTAEDHSPHDFDSEEVGADAWGSAWANTDRDQAENKSAQVDEWEEAKKQKARQDRRVPPEVVASMLQQCNEFCIEVWPEGEKLSATGKDAWRNDWRSTLDGVEGLDSFLQSLLPPLTLQPAGQFGKSSIARKMANSVRLTKHLPLTKGSPMSHYLAARGSTAWEVAVKERKEAVEDDVPVGWRILEKQLSTSEAVDSTQAKKHGSRLFSFWSRRQSGASPARSTLSTTSPTDHAHPEGSESPFFDNTAHVRSPSHNSIGSAGRTSVDKVSSPVSATKSPTPSPLPLTPTVISPVSPPQMGSYSNAPEPPSEPPRTQSPPAAPSAVSRFFGRFSRHQSSHGSIGVHSSLALSPDDLEFLSDIPSANDESDHVPISSLASSVKPEPLPPVLPPPPLPPPPRVQSMGTNGSPVHELTSSTEPTTILPQIPDAQLNSLDSFFTSLDAGGSKPGSRASSVSLSATLQPTFPAGLVTPVPPSPLTASQLESRPLSPYPLSSSNSPIVEKQAATPFYLPSPPSSRAQTPSFPAPSTAPVHPTPELGRSSTVKPRLSWPRLPSPLRAHRSSTQPQANTSSLASTSSESPSTPSSARPLAELYPMAMRVNSLTNGTNATVVKASSSSSSSFILPPPPSSCSQAPATTAFTPTLPPPPRASSAASKPVSPFVNVLDDDDFSEFHSSPIPAPATLPLPQRAQSPSAIPAASSTRSNLSIASSSKQPPPPALSLSSLRSSIPLFDDNDNFSDFNSSVPASALPSSLQPTSSKSFDSPSSFSSFNTSTSEKAFLAPHKSAGFDVAGGLSPVLRSPSPPRPPSKSSTPSLILKPRGRSPDSPSHARKRSRAEEVQHTLELMERAAARPGRWPAPPSPLPTALHFPKPPPSASASSVQPLVDLMGDDGDDAPEPALAQPQPLAASAVPVIPAIPMSVSLSSPALFNPVRPSSGAGSTPFVPTRLSQSQSLQGWGAFEAVPRTGTPLGGGVPDLFSAPVHPSTSASAAQTAVKSSGLSAQDLSFFEGL</sequence>
<evidence type="ECO:0000256" key="1">
    <source>
        <dbReference type="SAM" id="MobiDB-lite"/>
    </source>
</evidence>
<feature type="region of interest" description="Disordered" evidence="1">
    <location>
        <begin position="374"/>
        <end position="492"/>
    </location>
</feature>
<proteinExistence type="predicted"/>
<organism evidence="2 3">
    <name type="scientific">Sparassis crispa</name>
    <dbReference type="NCBI Taxonomy" id="139825"/>
    <lineage>
        <taxon>Eukaryota</taxon>
        <taxon>Fungi</taxon>
        <taxon>Dikarya</taxon>
        <taxon>Basidiomycota</taxon>
        <taxon>Agaricomycotina</taxon>
        <taxon>Agaricomycetes</taxon>
        <taxon>Polyporales</taxon>
        <taxon>Sparassidaceae</taxon>
        <taxon>Sparassis</taxon>
    </lineage>
</organism>
<evidence type="ECO:0000313" key="2">
    <source>
        <dbReference type="EMBL" id="GBE86369.1"/>
    </source>
</evidence>
<feature type="region of interest" description="Disordered" evidence="1">
    <location>
        <begin position="1"/>
        <end position="38"/>
    </location>
</feature>
<feature type="region of interest" description="Disordered" evidence="1">
    <location>
        <begin position="840"/>
        <end position="890"/>
    </location>
</feature>
<feature type="compositionally biased region" description="Low complexity" evidence="1">
    <location>
        <begin position="128"/>
        <end position="148"/>
    </location>
</feature>
<dbReference type="OrthoDB" id="3262497at2759"/>
<dbReference type="RefSeq" id="XP_027617282.1">
    <property type="nucleotide sequence ID" value="XM_027761481.1"/>
</dbReference>
<gene>
    <name evidence="2" type="ORF">SCP_0902480</name>
</gene>
<feature type="compositionally biased region" description="Pro residues" evidence="1">
    <location>
        <begin position="551"/>
        <end position="567"/>
    </location>
</feature>
<reference evidence="2 3" key="1">
    <citation type="journal article" date="2018" name="Sci. Rep.">
        <title>Genome sequence of the cauliflower mushroom Sparassis crispa (Hanabiratake) and its association with beneficial usage.</title>
        <authorList>
            <person name="Kiyama R."/>
            <person name="Furutani Y."/>
            <person name="Kawaguchi K."/>
            <person name="Nakanishi T."/>
        </authorList>
    </citation>
    <scope>NUCLEOTIDE SEQUENCE [LARGE SCALE GENOMIC DNA]</scope>
</reference>
<feature type="compositionally biased region" description="Polar residues" evidence="1">
    <location>
        <begin position="1153"/>
        <end position="1168"/>
    </location>
</feature>
<feature type="region of interest" description="Disordered" evidence="1">
    <location>
        <begin position="914"/>
        <end position="936"/>
    </location>
</feature>
<feature type="compositionally biased region" description="Low complexity" evidence="1">
    <location>
        <begin position="651"/>
        <end position="667"/>
    </location>
</feature>
<evidence type="ECO:0000313" key="3">
    <source>
        <dbReference type="Proteomes" id="UP000287166"/>
    </source>
</evidence>
<dbReference type="STRING" id="139825.A0A401GW27"/>
<dbReference type="EMBL" id="BFAD01000009">
    <property type="protein sequence ID" value="GBE86369.1"/>
    <property type="molecule type" value="Genomic_DNA"/>
</dbReference>
<keyword evidence="3" id="KW-1185">Reference proteome</keyword>
<feature type="compositionally biased region" description="Low complexity" evidence="1">
    <location>
        <begin position="798"/>
        <end position="810"/>
    </location>
</feature>
<feature type="region of interest" description="Disordered" evidence="1">
    <location>
        <begin position="961"/>
        <end position="1008"/>
    </location>
</feature>
<dbReference type="AlphaFoldDB" id="A0A401GW27"/>